<organism evidence="3">
    <name type="scientific">human gut metagenome</name>
    <dbReference type="NCBI Taxonomy" id="408170"/>
    <lineage>
        <taxon>unclassified sequences</taxon>
        <taxon>metagenomes</taxon>
        <taxon>organismal metagenomes</taxon>
    </lineage>
</organism>
<proteinExistence type="predicted"/>
<sequence>SLKELMLRRDFADITVTDLCAAAEINRRTFYRHFTDKYQLVTWIYDKGFQKAIGDDEPGLFDLFGRVCTYLYADRAFYARALTFTGQNSFHDFLCARLRPYLQADFSDLFSDPQNEAFMSGKMSDVVMDIIQNWLSRPDCPPPEVFAPWALHLWKDIMGRWKELGDAWEHTLDHKNA</sequence>
<evidence type="ECO:0000256" key="1">
    <source>
        <dbReference type="ARBA" id="ARBA00023125"/>
    </source>
</evidence>
<feature type="domain" description="HTH tetR-type" evidence="2">
    <location>
        <begin position="1"/>
        <end position="52"/>
    </location>
</feature>
<dbReference type="InterPro" id="IPR001647">
    <property type="entry name" value="HTH_TetR"/>
</dbReference>
<dbReference type="InterPro" id="IPR009057">
    <property type="entry name" value="Homeodomain-like_sf"/>
</dbReference>
<dbReference type="PANTHER" id="PTHR43479">
    <property type="entry name" value="ACREF/ENVCD OPERON REPRESSOR-RELATED"/>
    <property type="match status" value="1"/>
</dbReference>
<protein>
    <submittedName>
        <fullName evidence="3">Transcriptional regulator, TetR family</fullName>
    </submittedName>
</protein>
<dbReference type="Pfam" id="PF14278">
    <property type="entry name" value="TetR_C_8"/>
    <property type="match status" value="1"/>
</dbReference>
<dbReference type="SUPFAM" id="SSF46689">
    <property type="entry name" value="Homeodomain-like"/>
    <property type="match status" value="1"/>
</dbReference>
<reference evidence="3" key="1">
    <citation type="journal article" date="2013" name="Environ. Microbiol.">
        <title>Microbiota from the distal guts of lean and obese adolescents exhibit partial functional redundancy besides clear differences in community structure.</title>
        <authorList>
            <person name="Ferrer M."/>
            <person name="Ruiz A."/>
            <person name="Lanza F."/>
            <person name="Haange S.B."/>
            <person name="Oberbach A."/>
            <person name="Till H."/>
            <person name="Bargiela R."/>
            <person name="Campoy C."/>
            <person name="Segura M.T."/>
            <person name="Richter M."/>
            <person name="von Bergen M."/>
            <person name="Seifert J."/>
            <person name="Suarez A."/>
        </authorList>
    </citation>
    <scope>NUCLEOTIDE SEQUENCE</scope>
</reference>
<dbReference type="AlphaFoldDB" id="K1TZW7"/>
<accession>K1TZW7</accession>
<keyword evidence="1" id="KW-0238">DNA-binding</keyword>
<evidence type="ECO:0000259" key="2">
    <source>
        <dbReference type="PROSITE" id="PS50977"/>
    </source>
</evidence>
<evidence type="ECO:0000313" key="3">
    <source>
        <dbReference type="EMBL" id="EKC64846.1"/>
    </source>
</evidence>
<name>K1TZW7_9ZZZZ</name>
<dbReference type="InterPro" id="IPR050624">
    <property type="entry name" value="HTH-type_Tx_Regulator"/>
</dbReference>
<gene>
    <name evidence="3" type="ORF">OBE_06733</name>
</gene>
<dbReference type="EMBL" id="AJWZ01004648">
    <property type="protein sequence ID" value="EKC64846.1"/>
    <property type="molecule type" value="Genomic_DNA"/>
</dbReference>
<dbReference type="PROSITE" id="PS50977">
    <property type="entry name" value="HTH_TETR_2"/>
    <property type="match status" value="1"/>
</dbReference>
<dbReference type="GO" id="GO:0003677">
    <property type="term" value="F:DNA binding"/>
    <property type="evidence" value="ECO:0007669"/>
    <property type="project" value="UniProtKB-KW"/>
</dbReference>
<comment type="caution">
    <text evidence="3">The sequence shown here is derived from an EMBL/GenBank/DDBJ whole genome shotgun (WGS) entry which is preliminary data.</text>
</comment>
<dbReference type="InterPro" id="IPR039532">
    <property type="entry name" value="TetR_C_Firmicutes"/>
</dbReference>
<feature type="non-terminal residue" evidence="3">
    <location>
        <position position="1"/>
    </location>
</feature>
<dbReference type="PANTHER" id="PTHR43479:SF7">
    <property type="entry name" value="TETR-FAMILY TRANSCRIPTIONAL REGULATOR"/>
    <property type="match status" value="1"/>
</dbReference>
<dbReference type="Gene3D" id="1.10.357.10">
    <property type="entry name" value="Tetracycline Repressor, domain 2"/>
    <property type="match status" value="1"/>
</dbReference>
<dbReference type="Pfam" id="PF00440">
    <property type="entry name" value="TetR_N"/>
    <property type="match status" value="1"/>
</dbReference>